<dbReference type="PROSITE" id="PS50929">
    <property type="entry name" value="ABC_TM1F"/>
    <property type="match status" value="1"/>
</dbReference>
<keyword evidence="7 9" id="KW-1133">Transmembrane helix</keyword>
<dbReference type="VEuPathDB" id="FungiDB:HZS61_007070"/>
<evidence type="ECO:0000256" key="7">
    <source>
        <dbReference type="ARBA" id="ARBA00022989"/>
    </source>
</evidence>
<dbReference type="GO" id="GO:0005774">
    <property type="term" value="C:vacuolar membrane"/>
    <property type="evidence" value="ECO:0007669"/>
    <property type="project" value="TreeGrafter"/>
</dbReference>
<dbReference type="VEuPathDB" id="FungiDB:FOXG_16894"/>
<dbReference type="VEuPathDB" id="FungiDB:FOMG_15141"/>
<dbReference type="GO" id="GO:0005524">
    <property type="term" value="F:ATP binding"/>
    <property type="evidence" value="ECO:0007669"/>
    <property type="project" value="UniProtKB-KW"/>
</dbReference>
<accession>A0A420QMH3</accession>
<comment type="subcellular location">
    <subcellularLocation>
        <location evidence="1">Cell membrane</location>
        <topology evidence="1">Multi-pass membrane protein</topology>
    </subcellularLocation>
</comment>
<dbReference type="EMBL" id="MRCY01000056">
    <property type="protein sequence ID" value="RKL05955.1"/>
    <property type="molecule type" value="Genomic_DNA"/>
</dbReference>
<feature type="transmembrane region" description="Helical" evidence="9">
    <location>
        <begin position="319"/>
        <end position="342"/>
    </location>
</feature>
<evidence type="ECO:0000259" key="10">
    <source>
        <dbReference type="PROSITE" id="PS50893"/>
    </source>
</evidence>
<evidence type="ECO:0000256" key="5">
    <source>
        <dbReference type="ARBA" id="ARBA00022741"/>
    </source>
</evidence>
<feature type="domain" description="ABC transmembrane type-1" evidence="11">
    <location>
        <begin position="210"/>
        <end position="467"/>
    </location>
</feature>
<comment type="caution">
    <text evidence="12">The sequence shown here is derived from an EMBL/GenBank/DDBJ whole genome shotgun (WGS) entry which is preliminary data.</text>
</comment>
<feature type="transmembrane region" description="Helical" evidence="9">
    <location>
        <begin position="12"/>
        <end position="33"/>
    </location>
</feature>
<feature type="transmembrane region" description="Helical" evidence="9">
    <location>
        <begin position="114"/>
        <end position="134"/>
    </location>
</feature>
<keyword evidence="6" id="KW-0067">ATP-binding</keyword>
<reference evidence="12 13" key="1">
    <citation type="journal article" date="2018" name="Sci. Rep.">
        <title>Characterisation of pathogen-specific regions and novel effector candidates in Fusarium oxysporum f. sp. cepae.</title>
        <authorList>
            <person name="Armitage A.D."/>
            <person name="Taylor A."/>
            <person name="Sobczyk M.K."/>
            <person name="Baxter L."/>
            <person name="Greenfield B.P."/>
            <person name="Bates H.J."/>
            <person name="Wilson F."/>
            <person name="Jackson A.C."/>
            <person name="Ott S."/>
            <person name="Harrison R.J."/>
            <person name="Clarkson J.P."/>
        </authorList>
    </citation>
    <scope>NUCLEOTIDE SEQUENCE [LARGE SCALE GENOMIC DNA]</scope>
    <source>
        <strain evidence="12 13">Fo_A28</strain>
    </source>
</reference>
<dbReference type="Gene3D" id="1.20.1560.10">
    <property type="entry name" value="ABC transporter type 1, transmembrane domain"/>
    <property type="match status" value="1"/>
</dbReference>
<dbReference type="InterPro" id="IPR011527">
    <property type="entry name" value="ABC1_TM_dom"/>
</dbReference>
<evidence type="ECO:0000256" key="2">
    <source>
        <dbReference type="ARBA" id="ARBA00022448"/>
    </source>
</evidence>
<feature type="domain" description="ABC transporter" evidence="10">
    <location>
        <begin position="489"/>
        <end position="683"/>
    </location>
</feature>
<gene>
    <name evidence="12" type="ORF">BFJ68_g10423</name>
</gene>
<dbReference type="SUPFAM" id="SSF90123">
    <property type="entry name" value="ABC transporter transmembrane region"/>
    <property type="match status" value="1"/>
</dbReference>
<dbReference type="Pfam" id="PF00005">
    <property type="entry name" value="ABC_tran"/>
    <property type="match status" value="1"/>
</dbReference>
<evidence type="ECO:0000256" key="4">
    <source>
        <dbReference type="ARBA" id="ARBA00022692"/>
    </source>
</evidence>
<feature type="transmembrane region" description="Helical" evidence="9">
    <location>
        <begin position="146"/>
        <end position="168"/>
    </location>
</feature>
<dbReference type="PANTHER" id="PTHR24221:SF651">
    <property type="entry name" value="HEAVY METAL TOLERANCE PROTEIN"/>
    <property type="match status" value="1"/>
</dbReference>
<evidence type="ECO:0000256" key="6">
    <source>
        <dbReference type="ARBA" id="ARBA00022840"/>
    </source>
</evidence>
<dbReference type="Proteomes" id="UP000285860">
    <property type="component" value="Unassembled WGS sequence"/>
</dbReference>
<dbReference type="AlphaFoldDB" id="A0A420QMH3"/>
<dbReference type="InterPro" id="IPR039421">
    <property type="entry name" value="Type_1_exporter"/>
</dbReference>
<dbReference type="Pfam" id="PF00664">
    <property type="entry name" value="ABC_membrane"/>
    <property type="match status" value="1"/>
</dbReference>
<dbReference type="InterPro" id="IPR036640">
    <property type="entry name" value="ABC1_TM_sf"/>
</dbReference>
<dbReference type="PROSITE" id="PS50893">
    <property type="entry name" value="ABC_TRANSPORTER_2"/>
    <property type="match status" value="1"/>
</dbReference>
<keyword evidence="3" id="KW-1003">Cell membrane</keyword>
<dbReference type="SMART" id="SM00382">
    <property type="entry name" value="AAA"/>
    <property type="match status" value="1"/>
</dbReference>
<evidence type="ECO:0000259" key="11">
    <source>
        <dbReference type="PROSITE" id="PS50929"/>
    </source>
</evidence>
<dbReference type="CDD" id="cd18583">
    <property type="entry name" value="ABC_6TM_HMT1"/>
    <property type="match status" value="1"/>
</dbReference>
<dbReference type="VEuPathDB" id="FungiDB:FOC1_g10002268"/>
<protein>
    <recommendedName>
        <fullName evidence="14">ATP-binding cassette, subfamily B</fullName>
    </recommendedName>
</protein>
<evidence type="ECO:0000256" key="8">
    <source>
        <dbReference type="ARBA" id="ARBA00023136"/>
    </source>
</evidence>
<dbReference type="VEuPathDB" id="FungiDB:FOIG_14068"/>
<sequence>MAKAELGLKIGFYAYPIVLFVTLLGVQSAQFYISRHGSTTRKVALDNDLKQHIDKIRKFYARCIWVLQVVLSGLLIASIVYATREASFVGVLLYYVAGLLPDPEGPWNPNSAHLSAWCVGALAEIVIAAALSAVEPKLRVSPGFVDTLNILGAARVLVLALMIGALGLREYKTKALEPKSLPEERRGLLENGNGAADGPKGSPVYQAIVLICIILLICQRTVNVLGPLQLGTLVDSLGEGKLPYKEIILYVVYRALQGNQGVLGAARSLLWLPVSQSLFRRLSSAAFEHVLGLSLEFHLNKKVGEVTSALSRGASINTFLESFCFQVFPMVFDIFVAGVIFFVKYDAFYTIIVFFIMWSYIFLTIYVAKYRGKQRRDMTVKTREMEAVKTDAIVAYETVQHNCAVARETARFRDHVTVFQRAERLVQWSLNGLNLTQSSIFTLGTALLVSVSAYKISIGEQTVGEFFKETPGVVEKPDAIQLPSPKGEVSFNDVKFAYHVKKGDPVLDGINFTVAPGTKTAIVGESGSGKSTSLKLLFRFYDVTDGSITIDGHDLRDLKLESLRSNIGVVPQDTVLFNATIMYNLLYARPDATEADVYEACKAANIHERILNFPDGYETKVGERGLKLSGGERQRIAIARAILKDARILLLDEATASLDSHTERQIQDALERVTEGRTTITIA</sequence>
<evidence type="ECO:0000313" key="13">
    <source>
        <dbReference type="Proteomes" id="UP000285860"/>
    </source>
</evidence>
<dbReference type="GO" id="GO:0005886">
    <property type="term" value="C:plasma membrane"/>
    <property type="evidence" value="ECO:0007669"/>
    <property type="project" value="UniProtKB-SubCell"/>
</dbReference>
<dbReference type="FunFam" id="3.40.50.300:FF:000221">
    <property type="entry name" value="Multidrug ABC transporter ATP-binding protein"/>
    <property type="match status" value="1"/>
</dbReference>
<evidence type="ECO:0000256" key="9">
    <source>
        <dbReference type="SAM" id="Phobius"/>
    </source>
</evidence>
<feature type="transmembrane region" description="Helical" evidence="9">
    <location>
        <begin position="204"/>
        <end position="222"/>
    </location>
</feature>
<keyword evidence="5" id="KW-0547">Nucleotide-binding</keyword>
<evidence type="ECO:0000256" key="1">
    <source>
        <dbReference type="ARBA" id="ARBA00004651"/>
    </source>
</evidence>
<dbReference type="InterPro" id="IPR003593">
    <property type="entry name" value="AAA+_ATPase"/>
</dbReference>
<keyword evidence="4 9" id="KW-0812">Transmembrane</keyword>
<dbReference type="InterPro" id="IPR003439">
    <property type="entry name" value="ABC_transporter-like_ATP-bd"/>
</dbReference>
<proteinExistence type="predicted"/>
<dbReference type="VEuPathDB" id="FungiDB:FOZG_12896"/>
<keyword evidence="2" id="KW-0813">Transport</keyword>
<dbReference type="VEuPathDB" id="FungiDB:FOC4_g10003268"/>
<dbReference type="GO" id="GO:0140359">
    <property type="term" value="F:ABC-type transporter activity"/>
    <property type="evidence" value="ECO:0007669"/>
    <property type="project" value="InterPro"/>
</dbReference>
<name>A0A420QMH3_FUSOX</name>
<evidence type="ECO:0000313" key="12">
    <source>
        <dbReference type="EMBL" id="RKL05955.1"/>
    </source>
</evidence>
<dbReference type="InterPro" id="IPR017871">
    <property type="entry name" value="ABC_transporter-like_CS"/>
</dbReference>
<evidence type="ECO:0000256" key="3">
    <source>
        <dbReference type="ARBA" id="ARBA00022475"/>
    </source>
</evidence>
<dbReference type="GO" id="GO:0016887">
    <property type="term" value="F:ATP hydrolysis activity"/>
    <property type="evidence" value="ECO:0007669"/>
    <property type="project" value="InterPro"/>
</dbReference>
<dbReference type="Gene3D" id="3.40.50.300">
    <property type="entry name" value="P-loop containing nucleotide triphosphate hydrolases"/>
    <property type="match status" value="1"/>
</dbReference>
<dbReference type="PANTHER" id="PTHR24221">
    <property type="entry name" value="ATP-BINDING CASSETTE SUB-FAMILY B"/>
    <property type="match status" value="1"/>
</dbReference>
<dbReference type="PROSITE" id="PS00211">
    <property type="entry name" value="ABC_TRANSPORTER_1"/>
    <property type="match status" value="1"/>
</dbReference>
<evidence type="ECO:0008006" key="14">
    <source>
        <dbReference type="Google" id="ProtNLM"/>
    </source>
</evidence>
<dbReference type="InterPro" id="IPR027417">
    <property type="entry name" value="P-loop_NTPase"/>
</dbReference>
<keyword evidence="8 9" id="KW-0472">Membrane</keyword>
<feature type="transmembrane region" description="Helical" evidence="9">
    <location>
        <begin position="59"/>
        <end position="82"/>
    </location>
</feature>
<dbReference type="SUPFAM" id="SSF52540">
    <property type="entry name" value="P-loop containing nucleoside triphosphate hydrolases"/>
    <property type="match status" value="1"/>
</dbReference>
<organism evidence="12 13">
    <name type="scientific">Fusarium oxysporum</name>
    <name type="common">Fusarium vascular wilt</name>
    <dbReference type="NCBI Taxonomy" id="5507"/>
    <lineage>
        <taxon>Eukaryota</taxon>
        <taxon>Fungi</taxon>
        <taxon>Dikarya</taxon>
        <taxon>Ascomycota</taxon>
        <taxon>Pezizomycotina</taxon>
        <taxon>Sordariomycetes</taxon>
        <taxon>Hypocreomycetidae</taxon>
        <taxon>Hypocreales</taxon>
        <taxon>Nectriaceae</taxon>
        <taxon>Fusarium</taxon>
        <taxon>Fusarium oxysporum species complex</taxon>
    </lineage>
</organism>
<feature type="transmembrane region" description="Helical" evidence="9">
    <location>
        <begin position="348"/>
        <end position="368"/>
    </location>
</feature>